<reference evidence="1 2" key="1">
    <citation type="journal article" date="2021" name="Int. J. Syst. Evol. Microbiol.">
        <title>Novosphingobium decolorationis sp. nov., an aniline blue-decolourizing bacterium isolated from East Pacific sediment.</title>
        <authorList>
            <person name="Chen X."/>
            <person name="Dong B."/>
            <person name="Chen T."/>
            <person name="Ren N."/>
            <person name="Wang J."/>
            <person name="Xu Y."/>
            <person name="Yang J."/>
            <person name="Zhu S."/>
            <person name="Chen J."/>
        </authorList>
    </citation>
    <scope>NUCLEOTIDE SEQUENCE [LARGE SCALE GENOMIC DNA]</scope>
    <source>
        <strain evidence="1 2">502str22</strain>
    </source>
</reference>
<gene>
    <name evidence="1" type="ORF">HT578_01225</name>
</gene>
<organism evidence="1 2">
    <name type="scientific">Novosphingobium decolorationis</name>
    <dbReference type="NCBI Taxonomy" id="2698673"/>
    <lineage>
        <taxon>Bacteria</taxon>
        <taxon>Pseudomonadati</taxon>
        <taxon>Pseudomonadota</taxon>
        <taxon>Alphaproteobacteria</taxon>
        <taxon>Sphingomonadales</taxon>
        <taxon>Sphingomonadaceae</taxon>
        <taxon>Novosphingobium</taxon>
    </lineage>
</organism>
<evidence type="ECO:0000313" key="2">
    <source>
        <dbReference type="Proteomes" id="UP000677126"/>
    </source>
</evidence>
<keyword evidence="2" id="KW-1185">Reference proteome</keyword>
<protein>
    <submittedName>
        <fullName evidence="1">Uncharacterized protein</fullName>
    </submittedName>
</protein>
<proteinExistence type="predicted"/>
<evidence type="ECO:0000313" key="1">
    <source>
        <dbReference type="EMBL" id="QVM82506.1"/>
    </source>
</evidence>
<accession>A0ABX8E393</accession>
<name>A0ABX8E393_9SPHN</name>
<sequence length="54" mass="5918">MKDRAQLQELLDDLYDCLAQLDMAGESVAAAHLDAAVTLLNRSIELLPTATEME</sequence>
<dbReference type="Proteomes" id="UP000677126">
    <property type="component" value="Chromosome"/>
</dbReference>
<dbReference type="EMBL" id="CP054856">
    <property type="protein sequence ID" value="QVM82506.1"/>
    <property type="molecule type" value="Genomic_DNA"/>
</dbReference>
<dbReference type="RefSeq" id="WP_213501660.1">
    <property type="nucleotide sequence ID" value="NZ_CP054856.1"/>
</dbReference>